<name>A0AA90SKJ7_9ACTN</name>
<dbReference type="RefSeq" id="WP_305110376.1">
    <property type="nucleotide sequence ID" value="NZ_JAUTIX010000001.1"/>
</dbReference>
<dbReference type="EC" id="3.1.1.-" evidence="3"/>
<protein>
    <recommendedName>
        <fullName evidence="3">Carboxylic ester hydrolase</fullName>
        <ecNumber evidence="3">3.1.1.-</ecNumber>
    </recommendedName>
</protein>
<evidence type="ECO:0000256" key="1">
    <source>
        <dbReference type="ARBA" id="ARBA00005964"/>
    </source>
</evidence>
<dbReference type="InterPro" id="IPR019826">
    <property type="entry name" value="Carboxylesterase_B_AS"/>
</dbReference>
<organism evidence="5 6">
    <name type="scientific">Tsukamurella strandjordii</name>
    <dbReference type="NCBI Taxonomy" id="147577"/>
    <lineage>
        <taxon>Bacteria</taxon>
        <taxon>Bacillati</taxon>
        <taxon>Actinomycetota</taxon>
        <taxon>Actinomycetes</taxon>
        <taxon>Mycobacteriales</taxon>
        <taxon>Tsukamurellaceae</taxon>
        <taxon>Tsukamurella</taxon>
    </lineage>
</organism>
<dbReference type="Pfam" id="PF00135">
    <property type="entry name" value="COesterase"/>
    <property type="match status" value="1"/>
</dbReference>
<dbReference type="InterPro" id="IPR002018">
    <property type="entry name" value="CarbesteraseB"/>
</dbReference>
<dbReference type="GO" id="GO:0016787">
    <property type="term" value="F:hydrolase activity"/>
    <property type="evidence" value="ECO:0007669"/>
    <property type="project" value="UniProtKB-KW"/>
</dbReference>
<sequence length="472" mass="49674">MPSRPDTAGPAVVECDAGRITGTASAGVRRFLGIPYALPPVGARRFGLPEPAPAAEVAADAFGPTSPAAMVLPEPFTYPEIPGDDWLTLNIWAPATPGTGLPVLVWIHGGSFAMGSTAQTIFDGTSFARDGVVFVSVNHRIGVEGFAHLPDAPDNRGLRDQICALEWVQRNIAAFGGDPARVTLAGESAGAMSASALAVTPHAGSLFARAICQSGIAPAYPADVAARPALIAAERLGCSPTAADLRRIDPREVAAAVAAVVSGMPPHRQATLFVPALGDLLPERPDRVLARDRAAIPMIIGHNAAEADLWCTPGVFPPDQSEEATAAWIAEELGILGATPEIVDAYRGSSGQPFVDLVSDGLFAAPSLRAQRGQGENCYAYLFSWPSPLLSRTAFHALDLGFALGNLNDPAFRLHAGTAPPTDLRDAMHGAWVAFCRDGSPASQWRPYRDERDLHVFGPRATRNVELLEAWG</sequence>
<evidence type="ECO:0000256" key="2">
    <source>
        <dbReference type="ARBA" id="ARBA00022801"/>
    </source>
</evidence>
<dbReference type="Proteomes" id="UP001178281">
    <property type="component" value="Unassembled WGS sequence"/>
</dbReference>
<gene>
    <name evidence="5" type="ORF">Q7X28_04180</name>
</gene>
<dbReference type="InterPro" id="IPR029058">
    <property type="entry name" value="AB_hydrolase_fold"/>
</dbReference>
<keyword evidence="2 3" id="KW-0378">Hydrolase</keyword>
<evidence type="ECO:0000313" key="5">
    <source>
        <dbReference type="EMBL" id="MDP0397117.1"/>
    </source>
</evidence>
<dbReference type="SUPFAM" id="SSF53474">
    <property type="entry name" value="alpha/beta-Hydrolases"/>
    <property type="match status" value="1"/>
</dbReference>
<dbReference type="InterPro" id="IPR050309">
    <property type="entry name" value="Type-B_Carboxylest/Lipase"/>
</dbReference>
<dbReference type="PANTHER" id="PTHR11559">
    <property type="entry name" value="CARBOXYLESTERASE"/>
    <property type="match status" value="1"/>
</dbReference>
<dbReference type="PROSITE" id="PS00122">
    <property type="entry name" value="CARBOXYLESTERASE_B_1"/>
    <property type="match status" value="1"/>
</dbReference>
<comment type="similarity">
    <text evidence="1 3">Belongs to the type-B carboxylesterase/lipase family.</text>
</comment>
<dbReference type="EMBL" id="JAUTIX010000001">
    <property type="protein sequence ID" value="MDP0397117.1"/>
    <property type="molecule type" value="Genomic_DNA"/>
</dbReference>
<reference evidence="5" key="1">
    <citation type="submission" date="2023-08" db="EMBL/GenBank/DDBJ databases">
        <title>The draft genome of Tsukamurella strandjordii strain 050030.</title>
        <authorList>
            <person name="Zhao F."/>
            <person name="Feng Y."/>
            <person name="Zong Z."/>
        </authorList>
    </citation>
    <scope>NUCLEOTIDE SEQUENCE</scope>
    <source>
        <strain evidence="5">050030</strain>
    </source>
</reference>
<keyword evidence="6" id="KW-1185">Reference proteome</keyword>
<feature type="domain" description="Carboxylesterase type B" evidence="4">
    <location>
        <begin position="11"/>
        <end position="453"/>
    </location>
</feature>
<comment type="caution">
    <text evidence="5">The sequence shown here is derived from an EMBL/GenBank/DDBJ whole genome shotgun (WGS) entry which is preliminary data.</text>
</comment>
<evidence type="ECO:0000256" key="3">
    <source>
        <dbReference type="RuleBase" id="RU361235"/>
    </source>
</evidence>
<accession>A0AA90SKJ7</accession>
<dbReference type="AlphaFoldDB" id="A0AA90SKJ7"/>
<evidence type="ECO:0000259" key="4">
    <source>
        <dbReference type="Pfam" id="PF00135"/>
    </source>
</evidence>
<dbReference type="Gene3D" id="3.40.50.1820">
    <property type="entry name" value="alpha/beta hydrolase"/>
    <property type="match status" value="1"/>
</dbReference>
<evidence type="ECO:0000313" key="6">
    <source>
        <dbReference type="Proteomes" id="UP001178281"/>
    </source>
</evidence>
<proteinExistence type="inferred from homology"/>